<sequence>MGDSSHFQNSVDTSGSDFEEEEVLKNCEQQVNPQNDNQSIILGTKEKKSEKRVREDSEEATEDDNGFVTVRRRHKRFLRSMSRSSSKGGEEKMESGRQVEGSILVSVTSLEILSKPFAMAKLLRSENIKEVLKIKYKNPYKILLDFECKDSADMLIANENIKSLGYRCQYLDEIFLSYGVVKQIDLEASDKDIMESLESEQEIVSVRRLKRQTSSGEWVNSESIRLCFKGSTLPSYILVYGSRFKVEPYTFPVSQCSGCWKFGHLVKACPTKKILCPKCGGNHNNCETQTFMCLNCKGPHTALNKLCPIFLKEKDIRIIMRTENVTYRKALGLYNQTRIQSRKKDISGNNETARITAYDTDKEFPDTLGNKISFQAEVHRDDIECLEGNGIRDVSVERSVTYSQAVGRKTRKQQNRQNNQKEKSENEWSYLYDENMQVEQELRKEQKKSTRSHDLLNKLLERIKEIIFSNSSLKDKIKTLCKFIVKELFDVLVSFVQKGEIIKNIFSFFNNE</sequence>
<organism evidence="1 2">
    <name type="scientific">Dendrolimus kikuchii</name>
    <dbReference type="NCBI Taxonomy" id="765133"/>
    <lineage>
        <taxon>Eukaryota</taxon>
        <taxon>Metazoa</taxon>
        <taxon>Ecdysozoa</taxon>
        <taxon>Arthropoda</taxon>
        <taxon>Hexapoda</taxon>
        <taxon>Insecta</taxon>
        <taxon>Pterygota</taxon>
        <taxon>Neoptera</taxon>
        <taxon>Endopterygota</taxon>
        <taxon>Lepidoptera</taxon>
        <taxon>Glossata</taxon>
        <taxon>Ditrysia</taxon>
        <taxon>Bombycoidea</taxon>
        <taxon>Lasiocampidae</taxon>
        <taxon>Dendrolimus</taxon>
    </lineage>
</organism>
<comment type="caution">
    <text evidence="1">The sequence shown here is derived from an EMBL/GenBank/DDBJ whole genome shotgun (WGS) entry which is preliminary data.</text>
</comment>
<evidence type="ECO:0000313" key="1">
    <source>
        <dbReference type="EMBL" id="KAJ0181936.1"/>
    </source>
</evidence>
<evidence type="ECO:0000313" key="2">
    <source>
        <dbReference type="Proteomes" id="UP000824533"/>
    </source>
</evidence>
<proteinExistence type="predicted"/>
<dbReference type="EMBL" id="CM034390">
    <property type="protein sequence ID" value="KAJ0181936.1"/>
    <property type="molecule type" value="Genomic_DNA"/>
</dbReference>
<protein>
    <submittedName>
        <fullName evidence="1">Uncharacterized protein</fullName>
    </submittedName>
</protein>
<reference evidence="1 2" key="1">
    <citation type="journal article" date="2021" name="Front. Genet.">
        <title>Chromosome-Level Genome Assembly Reveals Significant Gene Expansion in the Toll and IMD Signaling Pathways of Dendrolimus kikuchii.</title>
        <authorList>
            <person name="Zhou J."/>
            <person name="Wu P."/>
            <person name="Xiong Z."/>
            <person name="Liu N."/>
            <person name="Zhao N."/>
            <person name="Ji M."/>
            <person name="Qiu Y."/>
            <person name="Yang B."/>
        </authorList>
    </citation>
    <scope>NUCLEOTIDE SEQUENCE [LARGE SCALE GENOMIC DNA]</scope>
    <source>
        <strain evidence="1">Ann1</strain>
    </source>
</reference>
<name>A0ACC1DEA1_9NEOP</name>
<gene>
    <name evidence="1" type="ORF">K1T71_002658</name>
</gene>
<accession>A0ACC1DEA1</accession>
<dbReference type="Proteomes" id="UP000824533">
    <property type="component" value="Linkage Group LG04"/>
</dbReference>
<keyword evidence="2" id="KW-1185">Reference proteome</keyword>